<evidence type="ECO:0000256" key="9">
    <source>
        <dbReference type="ARBA" id="ARBA00022842"/>
    </source>
</evidence>
<gene>
    <name evidence="13" type="ORF">ACFQT0_29025</name>
</gene>
<dbReference type="InterPro" id="IPR015813">
    <property type="entry name" value="Pyrv/PenolPyrv_kinase-like_dom"/>
</dbReference>
<evidence type="ECO:0000256" key="6">
    <source>
        <dbReference type="ARBA" id="ARBA00022741"/>
    </source>
</evidence>
<dbReference type="PANTHER" id="PTHR11817">
    <property type="entry name" value="PYRUVATE KINASE"/>
    <property type="match status" value="1"/>
</dbReference>
<proteinExistence type="inferred from homology"/>
<comment type="similarity">
    <text evidence="2">Belongs to the pyruvate kinase family.</text>
</comment>
<accession>A0ABW2UEW6</accession>
<reference evidence="14" key="1">
    <citation type="journal article" date="2019" name="Int. J. Syst. Evol. Microbiol.">
        <title>The Global Catalogue of Microorganisms (GCM) 10K type strain sequencing project: providing services to taxonomists for standard genome sequencing and annotation.</title>
        <authorList>
            <consortium name="The Broad Institute Genomics Platform"/>
            <consortium name="The Broad Institute Genome Sequencing Center for Infectious Disease"/>
            <person name="Wu L."/>
            <person name="Ma J."/>
        </authorList>
    </citation>
    <scope>NUCLEOTIDE SEQUENCE [LARGE SCALE GENOMIC DNA]</scope>
    <source>
        <strain evidence="14">JCM 19635</strain>
    </source>
</reference>
<evidence type="ECO:0000259" key="12">
    <source>
        <dbReference type="Pfam" id="PF00224"/>
    </source>
</evidence>
<keyword evidence="11 13" id="KW-0670">Pyruvate</keyword>
<dbReference type="Gene3D" id="2.40.33.10">
    <property type="entry name" value="PK beta-barrel domain-like"/>
    <property type="match status" value="1"/>
</dbReference>
<evidence type="ECO:0000313" key="14">
    <source>
        <dbReference type="Proteomes" id="UP001596513"/>
    </source>
</evidence>
<feature type="domain" description="Pyruvate kinase barrel" evidence="12">
    <location>
        <begin position="34"/>
        <end position="113"/>
    </location>
</feature>
<sequence>MARQPGRPNLRGGALLLAQHSEAVLGPVPASRGVRIMVTLPTEAATDYNLVRELLREGTDCVRINCAHDDVAVWQQMIAHLRRAEQETGKTCKLCMDLGGAKLRTAGLPPGPAVLRLNPTRDDFGRVLAPTHLWLTSQEHPAPAPTLPAASLALPQAWLQNLRPGEVIRFRDVRGSRRKLRVRSGGEAGWWVELKKPPTWLPKSSSRPTILRRPCFGCHASKLRCCSTPAMCCSSPAGHCPSPPRPAPGHWLLAAGGA</sequence>
<keyword evidence="7 13" id="KW-0418">Kinase</keyword>
<protein>
    <recommendedName>
        <fullName evidence="3">pyruvate kinase</fullName>
        <ecNumber evidence="3">2.7.1.40</ecNumber>
    </recommendedName>
</protein>
<keyword evidence="5" id="KW-0479">Metal-binding</keyword>
<evidence type="ECO:0000256" key="2">
    <source>
        <dbReference type="ARBA" id="ARBA00008663"/>
    </source>
</evidence>
<evidence type="ECO:0000313" key="13">
    <source>
        <dbReference type="EMBL" id="MFC7670986.1"/>
    </source>
</evidence>
<dbReference type="InterPro" id="IPR015806">
    <property type="entry name" value="Pyrv_Knase_insert_dom_sf"/>
</dbReference>
<evidence type="ECO:0000256" key="11">
    <source>
        <dbReference type="ARBA" id="ARBA00023317"/>
    </source>
</evidence>
<dbReference type="Proteomes" id="UP001596513">
    <property type="component" value="Unassembled WGS sequence"/>
</dbReference>
<evidence type="ECO:0000256" key="5">
    <source>
        <dbReference type="ARBA" id="ARBA00022723"/>
    </source>
</evidence>
<dbReference type="InterPro" id="IPR015793">
    <property type="entry name" value="Pyrv_Knase_brl"/>
</dbReference>
<name>A0ABW2UEW6_9BACT</name>
<keyword evidence="10" id="KW-0324">Glycolysis</keyword>
<keyword evidence="14" id="KW-1185">Reference proteome</keyword>
<keyword evidence="9" id="KW-0460">Magnesium</keyword>
<dbReference type="SUPFAM" id="SSF51621">
    <property type="entry name" value="Phosphoenolpyruvate/pyruvate domain"/>
    <property type="match status" value="1"/>
</dbReference>
<evidence type="ECO:0000256" key="3">
    <source>
        <dbReference type="ARBA" id="ARBA00012142"/>
    </source>
</evidence>
<evidence type="ECO:0000256" key="1">
    <source>
        <dbReference type="ARBA" id="ARBA00004997"/>
    </source>
</evidence>
<dbReference type="RefSeq" id="WP_380206818.1">
    <property type="nucleotide sequence ID" value="NZ_JBHTEK010000005.1"/>
</dbReference>
<comment type="caution">
    <text evidence="13">The sequence shown here is derived from an EMBL/GenBank/DDBJ whole genome shotgun (WGS) entry which is preliminary data.</text>
</comment>
<evidence type="ECO:0000256" key="8">
    <source>
        <dbReference type="ARBA" id="ARBA00022840"/>
    </source>
</evidence>
<keyword evidence="8" id="KW-0067">ATP-binding</keyword>
<dbReference type="GO" id="GO:0016301">
    <property type="term" value="F:kinase activity"/>
    <property type="evidence" value="ECO:0007669"/>
    <property type="project" value="UniProtKB-KW"/>
</dbReference>
<organism evidence="13 14">
    <name type="scientific">Hymenobacter humi</name>
    <dbReference type="NCBI Taxonomy" id="1411620"/>
    <lineage>
        <taxon>Bacteria</taxon>
        <taxon>Pseudomonadati</taxon>
        <taxon>Bacteroidota</taxon>
        <taxon>Cytophagia</taxon>
        <taxon>Cytophagales</taxon>
        <taxon>Hymenobacteraceae</taxon>
        <taxon>Hymenobacter</taxon>
    </lineage>
</organism>
<comment type="pathway">
    <text evidence="1">Carbohydrate degradation; glycolysis; pyruvate from D-glyceraldehyde 3-phosphate: step 5/5.</text>
</comment>
<evidence type="ECO:0000256" key="7">
    <source>
        <dbReference type="ARBA" id="ARBA00022777"/>
    </source>
</evidence>
<dbReference type="EMBL" id="JBHTEK010000005">
    <property type="protein sequence ID" value="MFC7670986.1"/>
    <property type="molecule type" value="Genomic_DNA"/>
</dbReference>
<dbReference type="Gene3D" id="3.20.20.60">
    <property type="entry name" value="Phosphoenolpyruvate-binding domains"/>
    <property type="match status" value="1"/>
</dbReference>
<keyword evidence="4" id="KW-0808">Transferase</keyword>
<evidence type="ECO:0000256" key="10">
    <source>
        <dbReference type="ARBA" id="ARBA00023152"/>
    </source>
</evidence>
<evidence type="ECO:0000256" key="4">
    <source>
        <dbReference type="ARBA" id="ARBA00022679"/>
    </source>
</evidence>
<dbReference type="InterPro" id="IPR001697">
    <property type="entry name" value="Pyr_Knase"/>
</dbReference>
<dbReference type="InterPro" id="IPR040442">
    <property type="entry name" value="Pyrv_kinase-like_dom_sf"/>
</dbReference>
<keyword evidence="6" id="KW-0547">Nucleotide-binding</keyword>
<dbReference type="Pfam" id="PF00224">
    <property type="entry name" value="PK"/>
    <property type="match status" value="1"/>
</dbReference>
<dbReference type="EC" id="2.7.1.40" evidence="3"/>